<dbReference type="AlphaFoldDB" id="A0A644UL40"/>
<keyword evidence="1" id="KW-0949">S-adenosyl-L-methionine</keyword>
<reference evidence="5" key="1">
    <citation type="submission" date="2019-08" db="EMBL/GenBank/DDBJ databases">
        <authorList>
            <person name="Kucharzyk K."/>
            <person name="Murdoch R.W."/>
            <person name="Higgins S."/>
            <person name="Loffler F."/>
        </authorList>
    </citation>
    <scope>NUCLEOTIDE SEQUENCE</scope>
</reference>
<evidence type="ECO:0000256" key="1">
    <source>
        <dbReference type="ARBA" id="ARBA00022691"/>
    </source>
</evidence>
<comment type="caution">
    <text evidence="5">The sequence shown here is derived from an EMBL/GenBank/DDBJ whole genome shotgun (WGS) entry which is preliminary data.</text>
</comment>
<evidence type="ECO:0000259" key="3">
    <source>
        <dbReference type="Pfam" id="PF01887"/>
    </source>
</evidence>
<keyword evidence="5" id="KW-0808">Transferase</keyword>
<dbReference type="EC" id="2.5.1.94" evidence="5"/>
<evidence type="ECO:0000313" key="5">
    <source>
        <dbReference type="EMBL" id="MPL79572.1"/>
    </source>
</evidence>
<gene>
    <name evidence="5" type="primary">salL_3</name>
    <name evidence="5" type="ORF">SDC9_25456</name>
</gene>
<dbReference type="InterPro" id="IPR023227">
    <property type="entry name" value="SAM_OH_AdoTrfase_C_sf"/>
</dbReference>
<accession>A0A644UL40</accession>
<evidence type="ECO:0000256" key="2">
    <source>
        <dbReference type="ARBA" id="ARBA00024035"/>
    </source>
</evidence>
<dbReference type="SUPFAM" id="SSF102522">
    <property type="entry name" value="Bacterial fluorinating enzyme, N-terminal domain"/>
    <property type="match status" value="1"/>
</dbReference>
<feature type="domain" description="S-adenosyl-l-methionine hydroxide adenosyltransferase C-terminal" evidence="4">
    <location>
        <begin position="173"/>
        <end position="256"/>
    </location>
</feature>
<comment type="similarity">
    <text evidence="2">Belongs to the SAM hydrolase / SAM-dependent halogenase family.</text>
</comment>
<dbReference type="InterPro" id="IPR046470">
    <property type="entry name" value="SAM_HAT_C"/>
</dbReference>
<dbReference type="Pfam" id="PF20257">
    <property type="entry name" value="SAM_HAT_C"/>
    <property type="match status" value="1"/>
</dbReference>
<dbReference type="SUPFAM" id="SSF101852">
    <property type="entry name" value="Bacterial fluorinating enzyme, C-terminal domain"/>
    <property type="match status" value="1"/>
</dbReference>
<organism evidence="5">
    <name type="scientific">bioreactor metagenome</name>
    <dbReference type="NCBI Taxonomy" id="1076179"/>
    <lineage>
        <taxon>unclassified sequences</taxon>
        <taxon>metagenomes</taxon>
        <taxon>ecological metagenomes</taxon>
    </lineage>
</organism>
<feature type="domain" description="S-adenosyl-l-methionine hydroxide adenosyltransferase N-terminal" evidence="3">
    <location>
        <begin position="4"/>
        <end position="149"/>
    </location>
</feature>
<name>A0A644UL40_9ZZZZ</name>
<protein>
    <submittedName>
        <fullName evidence="5">Adenosyl-chloride synthase</fullName>
        <ecNumber evidence="5">2.5.1.94</ecNumber>
    </submittedName>
</protein>
<dbReference type="InterPro" id="IPR002747">
    <property type="entry name" value="SAM_OH_AdoTrfase"/>
</dbReference>
<dbReference type="InterPro" id="IPR046469">
    <property type="entry name" value="SAM_HAT_N"/>
</dbReference>
<proteinExistence type="inferred from homology"/>
<dbReference type="GO" id="GO:0016740">
    <property type="term" value="F:transferase activity"/>
    <property type="evidence" value="ECO:0007669"/>
    <property type="project" value="UniProtKB-KW"/>
</dbReference>
<evidence type="ECO:0000259" key="4">
    <source>
        <dbReference type="Pfam" id="PF20257"/>
    </source>
</evidence>
<sequence length="268" mass="30201">MQIVTLTTDWGISDHYVGAVKGKLYSTIDDCNVVDITHQINKFDIMQGAFIVRNACLSFPKSTIHIIDVHCSENTQKQFQHVVIKYDDQYFICTDNGMPSLIFEGLEVQEIIGITNVFQESNYYTFSAFDLFCKVAALISYNSNIEEFGYKMDSFVKRNPTNATIYSDSILCTVFHIDSYGNIFLNITIDEFTKCITNKKFELKMEGFTINTISHAYDNVRENTPVLTVSSSNHLQLAINKGNASALLGLNEGSPITIKISNQKSSQK</sequence>
<dbReference type="Gene3D" id="3.40.50.10790">
    <property type="entry name" value="S-adenosyl-l-methionine hydroxide adenosyltransferase, N-terminal"/>
    <property type="match status" value="1"/>
</dbReference>
<dbReference type="PIRSF" id="PIRSF006779">
    <property type="entry name" value="UCP006779"/>
    <property type="match status" value="1"/>
</dbReference>
<dbReference type="InterPro" id="IPR023228">
    <property type="entry name" value="SAM_OH_AdoTrfase_N_sf"/>
</dbReference>
<dbReference type="Gene3D" id="2.40.30.90">
    <property type="entry name" value="Bacterial fluorinating enzyme like"/>
    <property type="match status" value="1"/>
</dbReference>
<dbReference type="EMBL" id="VSSQ01000128">
    <property type="protein sequence ID" value="MPL79572.1"/>
    <property type="molecule type" value="Genomic_DNA"/>
</dbReference>
<dbReference type="Pfam" id="PF01887">
    <property type="entry name" value="SAM_HAT_N"/>
    <property type="match status" value="1"/>
</dbReference>
<dbReference type="PANTHER" id="PTHR35092:SF1">
    <property type="entry name" value="CHLORINASE MJ1651"/>
    <property type="match status" value="1"/>
</dbReference>
<dbReference type="PANTHER" id="PTHR35092">
    <property type="entry name" value="CHLORINASE MJ1651"/>
    <property type="match status" value="1"/>
</dbReference>